<keyword evidence="2" id="KW-1185">Reference proteome</keyword>
<dbReference type="Proteomes" id="UP000694864">
    <property type="component" value="Chromosome 2"/>
</dbReference>
<proteinExistence type="predicted"/>
<dbReference type="CDD" id="cd02440">
    <property type="entry name" value="AdoMet_MTases"/>
    <property type="match status" value="1"/>
</dbReference>
<evidence type="ECO:0000256" key="1">
    <source>
        <dbReference type="SAM" id="MobiDB-lite"/>
    </source>
</evidence>
<evidence type="ECO:0000313" key="2">
    <source>
        <dbReference type="Proteomes" id="UP000694864"/>
    </source>
</evidence>
<protein>
    <submittedName>
        <fullName evidence="3">Uncharacterized protein LOC104745676 isoform X1</fullName>
    </submittedName>
</protein>
<feature type="region of interest" description="Disordered" evidence="1">
    <location>
        <begin position="1"/>
        <end position="30"/>
    </location>
</feature>
<dbReference type="InterPro" id="IPR029063">
    <property type="entry name" value="SAM-dependent_MTases_sf"/>
</dbReference>
<evidence type="ECO:0000313" key="3">
    <source>
        <dbReference type="RefSeq" id="XP_010465297.2"/>
    </source>
</evidence>
<dbReference type="Gene3D" id="3.40.50.150">
    <property type="entry name" value="Vaccinia Virus protein VP39"/>
    <property type="match status" value="1"/>
</dbReference>
<reference evidence="3" key="2">
    <citation type="submission" date="2025-08" db="UniProtKB">
        <authorList>
            <consortium name="RefSeq"/>
        </authorList>
    </citation>
    <scope>IDENTIFICATION</scope>
    <source>
        <tissue evidence="3">Leaf</tissue>
    </source>
</reference>
<organism evidence="2 3">
    <name type="scientific">Camelina sativa</name>
    <name type="common">False flax</name>
    <name type="synonym">Myagrum sativum</name>
    <dbReference type="NCBI Taxonomy" id="90675"/>
    <lineage>
        <taxon>Eukaryota</taxon>
        <taxon>Viridiplantae</taxon>
        <taxon>Streptophyta</taxon>
        <taxon>Embryophyta</taxon>
        <taxon>Tracheophyta</taxon>
        <taxon>Spermatophyta</taxon>
        <taxon>Magnoliopsida</taxon>
        <taxon>eudicotyledons</taxon>
        <taxon>Gunneridae</taxon>
        <taxon>Pentapetalae</taxon>
        <taxon>rosids</taxon>
        <taxon>malvids</taxon>
        <taxon>Brassicales</taxon>
        <taxon>Brassicaceae</taxon>
        <taxon>Camelineae</taxon>
        <taxon>Camelina</taxon>
    </lineage>
</organism>
<reference evidence="2" key="1">
    <citation type="journal article" date="2014" name="Nat. Commun.">
        <title>The emerging biofuel crop Camelina sativa retains a highly undifferentiated hexaploid genome structure.</title>
        <authorList>
            <person name="Kagale S."/>
            <person name="Koh C."/>
            <person name="Nixon J."/>
            <person name="Bollina V."/>
            <person name="Clarke W.E."/>
            <person name="Tuteja R."/>
            <person name="Spillane C."/>
            <person name="Robinson S.J."/>
            <person name="Links M.G."/>
            <person name="Clarke C."/>
            <person name="Higgins E.E."/>
            <person name="Huebert T."/>
            <person name="Sharpe A.G."/>
            <person name="Parkin I.A."/>
        </authorList>
    </citation>
    <scope>NUCLEOTIDE SEQUENCE [LARGE SCALE GENOMIC DNA]</scope>
    <source>
        <strain evidence="2">cv. DH55</strain>
    </source>
</reference>
<name>A0ABM0W3U2_CAMSA</name>
<dbReference type="SUPFAM" id="SSF53335">
    <property type="entry name" value="S-adenosyl-L-methionine-dependent methyltransferases"/>
    <property type="match status" value="1"/>
</dbReference>
<dbReference type="InterPro" id="IPR019410">
    <property type="entry name" value="Methyltransf_16"/>
</dbReference>
<gene>
    <name evidence="3" type="primary">LOC104745676</name>
</gene>
<dbReference type="PANTHER" id="PTHR14614">
    <property type="entry name" value="HEPATOCELLULAR CARCINOMA-ASSOCIATED ANTIGEN"/>
    <property type="match status" value="1"/>
</dbReference>
<dbReference type="RefSeq" id="XP_010465297.2">
    <property type="nucleotide sequence ID" value="XM_010466995.2"/>
</dbReference>
<dbReference type="PANTHER" id="PTHR14614:SF132">
    <property type="entry name" value="PROTEIN-LYSINE METHYLTRANSFERASE C42C1.13"/>
    <property type="match status" value="1"/>
</dbReference>
<accession>A0ABM0W3U2</accession>
<dbReference type="Pfam" id="PF10294">
    <property type="entry name" value="Methyltransf_16"/>
    <property type="match status" value="1"/>
</dbReference>
<sequence>MESEQRERQHRRRNEKKMTSLPLQDDDEENDIDEAKMLLIGENGIDNESLSPAALRDGAQELQQYNIRSIESTVVIRQLTSQGLSFQLWPAASTFVTLLDNYRRDPSSSPLTATLSLFKKSSPLNILELGSGTGVVGIAAAVTLSANVTVTDLPHVLDNLNFNAEANAEVVARFGGEVHVEPLRWGEADDVEVLGRNVDLILASDVVYHDHLYEPLLETLRLMMAAMQLEGKKLIFLMAHLRRWKKESVFFKKARKLFHVEVIHSDVVQQGSRIGVVVYRFATKQPNQNGRLVSC</sequence>
<dbReference type="GeneID" id="104745676"/>